<gene>
    <name evidence="2" type="ORF">O6C86_05630</name>
</gene>
<evidence type="ECO:0000256" key="1">
    <source>
        <dbReference type="SAM" id="Phobius"/>
    </source>
</evidence>
<protein>
    <submittedName>
        <fullName evidence="2">Uncharacterized protein</fullName>
    </submittedName>
</protein>
<keyword evidence="1" id="KW-0472">Membrane</keyword>
<evidence type="ECO:0000313" key="3">
    <source>
        <dbReference type="Proteomes" id="UP001071279"/>
    </source>
</evidence>
<sequence length="135" mass="15918">MSNEEMNSQELKEAIALDIETLKTLDVDIMPAKEYYQANRRLFLHVFFKLYGTILLGFLLPLPFYWKVLMVETSTHELIYIFFWLPLMALGLCLFVFLFIYSSLNQYILIDYQLKHKLRTGSLIVKQIRRAGTIA</sequence>
<feature type="transmembrane region" description="Helical" evidence="1">
    <location>
        <begin position="78"/>
        <end position="101"/>
    </location>
</feature>
<feature type="transmembrane region" description="Helical" evidence="1">
    <location>
        <begin position="42"/>
        <end position="66"/>
    </location>
</feature>
<organism evidence="2 3">
    <name type="scientific">Legionella pneumophila</name>
    <dbReference type="NCBI Taxonomy" id="446"/>
    <lineage>
        <taxon>Bacteria</taxon>
        <taxon>Pseudomonadati</taxon>
        <taxon>Pseudomonadota</taxon>
        <taxon>Gammaproteobacteria</taxon>
        <taxon>Legionellales</taxon>
        <taxon>Legionellaceae</taxon>
        <taxon>Legionella</taxon>
    </lineage>
</organism>
<dbReference type="EMBL" id="JAPXIC010000033">
    <property type="protein sequence ID" value="MCZ4718696.1"/>
    <property type="molecule type" value="Genomic_DNA"/>
</dbReference>
<name>A0AAP3MBU8_LEGPN</name>
<feature type="non-terminal residue" evidence="2">
    <location>
        <position position="135"/>
    </location>
</feature>
<keyword evidence="1" id="KW-0812">Transmembrane</keyword>
<evidence type="ECO:0000313" key="2">
    <source>
        <dbReference type="EMBL" id="MCZ4718696.1"/>
    </source>
</evidence>
<dbReference type="Proteomes" id="UP001071279">
    <property type="component" value="Unassembled WGS sequence"/>
</dbReference>
<dbReference type="RefSeq" id="WP_269568820.1">
    <property type="nucleotide sequence ID" value="NZ_JAPXIC010000033.1"/>
</dbReference>
<comment type="caution">
    <text evidence="2">The sequence shown here is derived from an EMBL/GenBank/DDBJ whole genome shotgun (WGS) entry which is preliminary data.</text>
</comment>
<proteinExistence type="predicted"/>
<reference evidence="2" key="1">
    <citation type="submission" date="2022-12" db="EMBL/GenBank/DDBJ databases">
        <title>Comparative genomics of Legionella pneumophila isolates from the West Bank and Germany support molecular epidemiology of Legionnaires disease.</title>
        <authorList>
            <person name="Zayed A.R."/>
            <person name="Bitar D.M."/>
            <person name="Steinert M."/>
            <person name="Lueck C."/>
            <person name="Brettar I."/>
            <person name="Hoefle M.G."/>
            <person name="Bunk B."/>
        </authorList>
    </citation>
    <scope>NUCLEOTIDE SEQUENCE</scope>
    <source>
        <strain evidence="2">H23</strain>
    </source>
</reference>
<dbReference type="AlphaFoldDB" id="A0AAP3MBU8"/>
<keyword evidence="1" id="KW-1133">Transmembrane helix</keyword>
<accession>A0AAP3MBU8</accession>